<feature type="compositionally biased region" description="Low complexity" evidence="7">
    <location>
        <begin position="279"/>
        <end position="291"/>
    </location>
</feature>
<evidence type="ECO:0000256" key="3">
    <source>
        <dbReference type="ARBA" id="ARBA00022792"/>
    </source>
</evidence>
<feature type="region of interest" description="Disordered" evidence="7">
    <location>
        <begin position="257"/>
        <end position="292"/>
    </location>
</feature>
<keyword evidence="3" id="KW-0999">Mitochondrion inner membrane</keyword>
<reference evidence="8" key="1">
    <citation type="journal article" date="2019" name="Environ. Microbiol.">
        <title>Fungal ecological strategies reflected in gene transcription - a case study of two litter decomposers.</title>
        <authorList>
            <person name="Barbi F."/>
            <person name="Kohler A."/>
            <person name="Barry K."/>
            <person name="Baskaran P."/>
            <person name="Daum C."/>
            <person name="Fauchery L."/>
            <person name="Ihrmark K."/>
            <person name="Kuo A."/>
            <person name="LaButti K."/>
            <person name="Lipzen A."/>
            <person name="Morin E."/>
            <person name="Grigoriev I.V."/>
            <person name="Henrissat B."/>
            <person name="Lindahl B."/>
            <person name="Martin F."/>
        </authorList>
    </citation>
    <scope>NUCLEOTIDE SEQUENCE</scope>
    <source>
        <strain evidence="8">JB14</strain>
    </source>
</reference>
<sequence>MTLTKTELKILGRQQMYFWHWARAFFWVTSFDSMTTPFIVGLGVSALAAASFVEQERRCRPMVKKREDSKQRSIERRPLRFWVSKCDLKLRRDGPKLRTQLKDAHRQIMLANHPDRGGSLYLPSKINDPKDLLDKQDCGGISSLYWIWRKGWQRLDVWPIGGGNEDWASDRKRKGCRTSWTYLPTQISPPNLAPPPRFSRFEPDTDGRQWKLHTATTSLDERHARTKNQRRTIAYFHVVEITKAKKDGMEIAPQKVPRTKLEEEEKEEDLGADSDDEMTTPPTHALTLTLPRNPIPKSTADLYQSNTLKLQIALLPNVKPYTLHTFLTSLPDIFLSTTS</sequence>
<keyword evidence="6" id="KW-0472">Membrane</keyword>
<evidence type="ECO:0000256" key="1">
    <source>
        <dbReference type="ARBA" id="ARBA00004273"/>
    </source>
</evidence>
<dbReference type="PANTHER" id="PTHR12763">
    <property type="match status" value="1"/>
</dbReference>
<comment type="subcellular location">
    <subcellularLocation>
        <location evidence="1">Mitochondrion inner membrane</location>
    </subcellularLocation>
</comment>
<evidence type="ECO:0008006" key="10">
    <source>
        <dbReference type="Google" id="ProtNLM"/>
    </source>
</evidence>
<keyword evidence="4" id="KW-1133">Transmembrane helix</keyword>
<proteinExistence type="predicted"/>
<dbReference type="Proteomes" id="UP000799118">
    <property type="component" value="Unassembled WGS sequence"/>
</dbReference>
<evidence type="ECO:0000256" key="5">
    <source>
        <dbReference type="ARBA" id="ARBA00023128"/>
    </source>
</evidence>
<gene>
    <name evidence="8" type="ORF">BT96DRAFT_941026</name>
</gene>
<dbReference type="GO" id="GO:0030150">
    <property type="term" value="P:protein import into mitochondrial matrix"/>
    <property type="evidence" value="ECO:0007669"/>
    <property type="project" value="TreeGrafter"/>
</dbReference>
<accession>A0A6A4HHE9</accession>
<keyword evidence="5" id="KW-0496">Mitochondrion</keyword>
<keyword evidence="2" id="KW-0812">Transmembrane</keyword>
<dbReference type="Gene3D" id="1.10.287.110">
    <property type="entry name" value="DnaJ domain"/>
    <property type="match status" value="1"/>
</dbReference>
<evidence type="ECO:0000256" key="6">
    <source>
        <dbReference type="ARBA" id="ARBA00023136"/>
    </source>
</evidence>
<evidence type="ECO:0000256" key="4">
    <source>
        <dbReference type="ARBA" id="ARBA00022989"/>
    </source>
</evidence>
<dbReference type="InterPro" id="IPR036869">
    <property type="entry name" value="J_dom_sf"/>
</dbReference>
<keyword evidence="9" id="KW-1185">Reference proteome</keyword>
<dbReference type="AlphaFoldDB" id="A0A6A4HHE9"/>
<name>A0A6A4HHE9_9AGAR</name>
<protein>
    <recommendedName>
        <fullName evidence="10">J domain-containing protein</fullName>
    </recommendedName>
</protein>
<evidence type="ECO:0000313" key="9">
    <source>
        <dbReference type="Proteomes" id="UP000799118"/>
    </source>
</evidence>
<organism evidence="8 9">
    <name type="scientific">Gymnopus androsaceus JB14</name>
    <dbReference type="NCBI Taxonomy" id="1447944"/>
    <lineage>
        <taxon>Eukaryota</taxon>
        <taxon>Fungi</taxon>
        <taxon>Dikarya</taxon>
        <taxon>Basidiomycota</taxon>
        <taxon>Agaricomycotina</taxon>
        <taxon>Agaricomycetes</taxon>
        <taxon>Agaricomycetidae</taxon>
        <taxon>Agaricales</taxon>
        <taxon>Marasmiineae</taxon>
        <taxon>Omphalotaceae</taxon>
        <taxon>Gymnopus</taxon>
    </lineage>
</organism>
<dbReference type="OrthoDB" id="240298at2759"/>
<evidence type="ECO:0000256" key="7">
    <source>
        <dbReference type="SAM" id="MobiDB-lite"/>
    </source>
</evidence>
<dbReference type="EMBL" id="ML769499">
    <property type="protein sequence ID" value="KAE9397303.1"/>
    <property type="molecule type" value="Genomic_DNA"/>
</dbReference>
<dbReference type="GO" id="GO:0001671">
    <property type="term" value="F:ATPase activator activity"/>
    <property type="evidence" value="ECO:0007669"/>
    <property type="project" value="TreeGrafter"/>
</dbReference>
<dbReference type="PANTHER" id="PTHR12763:SF28">
    <property type="entry name" value="GEO10507P1-RELATED"/>
    <property type="match status" value="1"/>
</dbReference>
<evidence type="ECO:0000256" key="2">
    <source>
        <dbReference type="ARBA" id="ARBA00022692"/>
    </source>
</evidence>
<dbReference type="GO" id="GO:0001405">
    <property type="term" value="C:PAM complex, Tim23 associated import motor"/>
    <property type="evidence" value="ECO:0007669"/>
    <property type="project" value="TreeGrafter"/>
</dbReference>
<evidence type="ECO:0000313" key="8">
    <source>
        <dbReference type="EMBL" id="KAE9397303.1"/>
    </source>
</evidence>
<dbReference type="SUPFAM" id="SSF46565">
    <property type="entry name" value="Chaperone J-domain"/>
    <property type="match status" value="1"/>
</dbReference>
<feature type="compositionally biased region" description="Acidic residues" evidence="7">
    <location>
        <begin position="262"/>
        <end position="278"/>
    </location>
</feature>